<organism evidence="3">
    <name type="scientific">Spongospora subterranea</name>
    <dbReference type="NCBI Taxonomy" id="70186"/>
    <lineage>
        <taxon>Eukaryota</taxon>
        <taxon>Sar</taxon>
        <taxon>Rhizaria</taxon>
        <taxon>Endomyxa</taxon>
        <taxon>Phytomyxea</taxon>
        <taxon>Plasmodiophorida</taxon>
        <taxon>Plasmodiophoridae</taxon>
        <taxon>Spongospora</taxon>
    </lineage>
</organism>
<dbReference type="InterPro" id="IPR024752">
    <property type="entry name" value="Myb/SANT-like_dom"/>
</dbReference>
<accession>A0A0H5QJR2</accession>
<dbReference type="PANTHER" id="PTHR46929">
    <property type="entry name" value="EXPRESSED PROTEIN"/>
    <property type="match status" value="1"/>
</dbReference>
<feature type="compositionally biased region" description="Polar residues" evidence="1">
    <location>
        <begin position="262"/>
        <end position="278"/>
    </location>
</feature>
<dbReference type="Pfam" id="PF12776">
    <property type="entry name" value="Myb_DNA-bind_3"/>
    <property type="match status" value="1"/>
</dbReference>
<dbReference type="PANTHER" id="PTHR46929:SF3">
    <property type="entry name" value="MYB_SANT-LIKE DOMAIN-CONTAINING PROTEIN"/>
    <property type="match status" value="1"/>
</dbReference>
<protein>
    <recommendedName>
        <fullName evidence="2">Myb/SANT-like domain-containing protein</fullName>
    </recommendedName>
</protein>
<feature type="domain" description="Myb/SANT-like" evidence="2">
    <location>
        <begin position="87"/>
        <end position="180"/>
    </location>
</feature>
<feature type="region of interest" description="Disordered" evidence="1">
    <location>
        <begin position="243"/>
        <end position="278"/>
    </location>
</feature>
<dbReference type="AlphaFoldDB" id="A0A0H5QJR2"/>
<evidence type="ECO:0000256" key="1">
    <source>
        <dbReference type="SAM" id="MobiDB-lite"/>
    </source>
</evidence>
<sequence>MPLKTRVLSVETLFLSKPGYFFKMACLVAFFCGFENPDFHFKTRVFENLFGIGYCVGYLLASSLNHSMTIYPMPGAKQAIRGSRAAWDLDKDAVLISLMLEQARNGKRADSGFKKEAWTAVLVSLNSQFDLYYTLDQIKNRVKLLKKQYCLFRRLKDNSGFGWDDDKKIPTASDEVWDEYLEAHPNAALYRFTTLPLFEELNALFDQSSATGGGALASSGFFPLARPALLDISFEDVHELSESEPGIQPYDSDPDGFAESSPAPSLQHSSRRAQFSSTSASASLEGVIKRQRLNLTPSQVKLPKQVARVRSTGATKLADAISGLGQKPAFTIHAVAINFVRMFQ</sequence>
<proteinExistence type="predicted"/>
<evidence type="ECO:0000259" key="2">
    <source>
        <dbReference type="Pfam" id="PF12776"/>
    </source>
</evidence>
<reference evidence="3" key="1">
    <citation type="submission" date="2015-04" db="EMBL/GenBank/DDBJ databases">
        <title>The genome sequence of the plant pathogenic Rhizarian Plasmodiophora brassicae reveals insights in its biotrophic life cycle and the origin of chitin synthesis.</title>
        <authorList>
            <person name="Schwelm A."/>
            <person name="Fogelqvist J."/>
            <person name="Knaust A."/>
            <person name="Julke S."/>
            <person name="Lilja T."/>
            <person name="Dhandapani V."/>
            <person name="Bonilla-Rosso G."/>
            <person name="Karlsson M."/>
            <person name="Shevchenko A."/>
            <person name="Choi S.R."/>
            <person name="Kim H.G."/>
            <person name="Park J.Y."/>
            <person name="Lim Y.P."/>
            <person name="Ludwig-Muller J."/>
            <person name="Dixelius C."/>
        </authorList>
    </citation>
    <scope>NUCLEOTIDE SEQUENCE</scope>
    <source>
        <tissue evidence="3">Potato root galls</tissue>
    </source>
</reference>
<name>A0A0H5QJR2_9EUKA</name>
<evidence type="ECO:0000313" key="3">
    <source>
        <dbReference type="EMBL" id="CRZ01867.1"/>
    </source>
</evidence>
<dbReference type="EMBL" id="HACM01001425">
    <property type="protein sequence ID" value="CRZ01867.1"/>
    <property type="molecule type" value="Transcribed_RNA"/>
</dbReference>